<keyword evidence="7" id="KW-0460">Magnesium</keyword>
<evidence type="ECO:0000256" key="5">
    <source>
        <dbReference type="ARBA" id="ARBA00022989"/>
    </source>
</evidence>
<dbReference type="PROSITE" id="PS01348">
    <property type="entry name" value="MRAY_2"/>
    <property type="match status" value="1"/>
</dbReference>
<comment type="caution">
    <text evidence="9">The sequence shown here is derived from an EMBL/GenBank/DDBJ whole genome shotgun (WGS) entry which is preliminary data.</text>
</comment>
<dbReference type="Pfam" id="PF00953">
    <property type="entry name" value="Glycos_transf_4"/>
    <property type="match status" value="1"/>
</dbReference>
<dbReference type="InterPro" id="IPR018480">
    <property type="entry name" value="PNAcMuramoyl-5peptid_Trfase_CS"/>
</dbReference>
<feature type="transmembrane region" description="Helical" evidence="7">
    <location>
        <begin position="228"/>
        <end position="248"/>
    </location>
</feature>
<keyword evidence="7" id="KW-0479">Metal-binding</keyword>
<dbReference type="NCBIfam" id="TIGR00445">
    <property type="entry name" value="mraY"/>
    <property type="match status" value="1"/>
</dbReference>
<keyword evidence="7" id="KW-1003">Cell membrane</keyword>
<keyword evidence="7" id="KW-0961">Cell wall biogenesis/degradation</keyword>
<keyword evidence="7" id="KW-0573">Peptidoglycan synthesis</keyword>
<evidence type="ECO:0000256" key="8">
    <source>
        <dbReference type="NCBIfam" id="TIGR00445"/>
    </source>
</evidence>
<comment type="function">
    <text evidence="7">Catalyzes the initial step of the lipid cycle reactions in the biosynthesis of the cell wall peptidoglycan: transfers peptidoglycan precursor phospho-MurNAc-pentapeptide from UDP-MurNAc-pentapeptide onto the lipid carrier undecaprenyl phosphate, yielding undecaprenyl-pyrophosphoryl-MurNAc-pentapeptide, known as lipid I.</text>
</comment>
<evidence type="ECO:0000256" key="4">
    <source>
        <dbReference type="ARBA" id="ARBA00022692"/>
    </source>
</evidence>
<keyword evidence="5 7" id="KW-1133">Transmembrane helix</keyword>
<evidence type="ECO:0000256" key="1">
    <source>
        <dbReference type="ARBA" id="ARBA00004141"/>
    </source>
</evidence>
<dbReference type="PANTHER" id="PTHR22926:SF5">
    <property type="entry name" value="PHOSPHO-N-ACETYLMURAMOYL-PENTAPEPTIDE-TRANSFERASE HOMOLOG"/>
    <property type="match status" value="1"/>
</dbReference>
<keyword evidence="7" id="KW-0132">Cell division</keyword>
<feature type="transmembrane region" description="Helical" evidence="7">
    <location>
        <begin position="113"/>
        <end position="133"/>
    </location>
</feature>
<keyword evidence="4 7" id="KW-0812">Transmembrane</keyword>
<comment type="subcellular location">
    <subcellularLocation>
        <location evidence="7">Cell membrane</location>
        <topology evidence="7">Multi-pass membrane protein</topology>
    </subcellularLocation>
    <subcellularLocation>
        <location evidence="1">Membrane</location>
        <topology evidence="1">Multi-pass membrane protein</topology>
    </subcellularLocation>
</comment>
<evidence type="ECO:0000256" key="6">
    <source>
        <dbReference type="ARBA" id="ARBA00023136"/>
    </source>
</evidence>
<feature type="transmembrane region" description="Helical" evidence="7">
    <location>
        <begin position="6"/>
        <end position="24"/>
    </location>
</feature>
<name>A0ABR6YWL0_9FIRM</name>
<dbReference type="RefSeq" id="WP_186894016.1">
    <property type="nucleotide sequence ID" value="NZ_WJBE01000006.1"/>
</dbReference>
<protein>
    <recommendedName>
        <fullName evidence="7 8">Phospho-N-acetylmuramoyl-pentapeptide-transferase</fullName>
        <ecNumber evidence="7 8">2.7.8.13</ecNumber>
    </recommendedName>
    <alternativeName>
        <fullName evidence="7">UDP-MurNAc-pentapeptide phosphotransferase</fullName>
    </alternativeName>
</protein>
<dbReference type="GO" id="GO:0016740">
    <property type="term" value="F:transferase activity"/>
    <property type="evidence" value="ECO:0007669"/>
    <property type="project" value="UniProtKB-KW"/>
</dbReference>
<keyword evidence="6 7" id="KW-0472">Membrane</keyword>
<dbReference type="InterPro" id="IPR000715">
    <property type="entry name" value="Glycosyl_transferase_4"/>
</dbReference>
<evidence type="ECO:0000256" key="2">
    <source>
        <dbReference type="ARBA" id="ARBA00005583"/>
    </source>
</evidence>
<comment type="cofactor">
    <cofactor evidence="7">
        <name>Mg(2+)</name>
        <dbReference type="ChEBI" id="CHEBI:18420"/>
    </cofactor>
</comment>
<feature type="transmembrane region" description="Helical" evidence="7">
    <location>
        <begin position="180"/>
        <end position="199"/>
    </location>
</feature>
<feature type="transmembrane region" description="Helical" evidence="7">
    <location>
        <begin position="83"/>
        <end position="101"/>
    </location>
</feature>
<dbReference type="PANTHER" id="PTHR22926">
    <property type="entry name" value="PHOSPHO-N-ACETYLMURAMOYL-PENTAPEPTIDE-TRANSFERASE"/>
    <property type="match status" value="1"/>
</dbReference>
<dbReference type="HAMAP" id="MF_00038">
    <property type="entry name" value="MraY"/>
    <property type="match status" value="1"/>
</dbReference>
<feature type="transmembrane region" description="Helical" evidence="7">
    <location>
        <begin position="254"/>
        <end position="276"/>
    </location>
</feature>
<evidence type="ECO:0000256" key="3">
    <source>
        <dbReference type="ARBA" id="ARBA00022679"/>
    </source>
</evidence>
<evidence type="ECO:0000313" key="10">
    <source>
        <dbReference type="Proteomes" id="UP000622405"/>
    </source>
</evidence>
<accession>A0ABR6YWL0</accession>
<dbReference type="EC" id="2.7.8.13" evidence="7 8"/>
<organism evidence="9 10">
    <name type="scientific">Acetobacterium malicum</name>
    <dbReference type="NCBI Taxonomy" id="52692"/>
    <lineage>
        <taxon>Bacteria</taxon>
        <taxon>Bacillati</taxon>
        <taxon>Bacillota</taxon>
        <taxon>Clostridia</taxon>
        <taxon>Eubacteriales</taxon>
        <taxon>Eubacteriaceae</taxon>
        <taxon>Acetobacterium</taxon>
    </lineage>
</organism>
<feature type="transmembrane region" description="Helical" evidence="7">
    <location>
        <begin position="304"/>
        <end position="323"/>
    </location>
</feature>
<dbReference type="Pfam" id="PF10555">
    <property type="entry name" value="MraY_sig1"/>
    <property type="match status" value="1"/>
</dbReference>
<dbReference type="InterPro" id="IPR003524">
    <property type="entry name" value="PNAcMuramoyl-5peptid_Trfase"/>
</dbReference>
<comment type="similarity">
    <text evidence="2 7">Belongs to the glycosyltransferase 4 family. MraY subfamily.</text>
</comment>
<feature type="transmembrane region" description="Helical" evidence="7">
    <location>
        <begin position="153"/>
        <end position="173"/>
    </location>
</feature>
<gene>
    <name evidence="7" type="primary">mraY</name>
    <name evidence="9" type="ORF">GH811_08090</name>
</gene>
<keyword evidence="7" id="KW-0131">Cell cycle</keyword>
<sequence length="324" mass="35110">MELTILQTGLISVLISFLVVYFVTPRFIPMLKRLKFGQAIREEGPQSHLEKSGTPTMGGLVIQLGVLVAVMLLSVLIGNWDFFPILVMLYFGAVGFVDDYIKVAKKHNLGLRAWQKMVLQCIGALAIALYAYYSPTIGSELVVPLMNQSVDFGIWYVPFTVIAVVAIVNAVNLTDGLDGLASGVSLIVAIFFFVGSLLLPHANTSIFIGAIIGGCLGFLRHNSNPADIFMGDTGSMALGGAIVVMAIITQLQIFLLIAGGLFVIEALSVVIQVGYFKSTGGKRFFKMAPIHHHFELSGWSETRVVTVFWVVTAIFVTIAFICLG</sequence>
<comment type="catalytic activity">
    <reaction evidence="7">
        <text>UDP-N-acetyl-alpha-D-muramoyl-L-alanyl-gamma-D-glutamyl-meso-2,6-diaminopimeloyl-D-alanyl-D-alanine + di-trans,octa-cis-undecaprenyl phosphate = di-trans,octa-cis-undecaprenyl diphospho-N-acetyl-alpha-D-muramoyl-L-alanyl-D-glutamyl-meso-2,6-diaminopimeloyl-D-alanyl-D-alanine + UMP</text>
        <dbReference type="Rhea" id="RHEA:28386"/>
        <dbReference type="ChEBI" id="CHEBI:57865"/>
        <dbReference type="ChEBI" id="CHEBI:60392"/>
        <dbReference type="ChEBI" id="CHEBI:61386"/>
        <dbReference type="ChEBI" id="CHEBI:61387"/>
        <dbReference type="EC" id="2.7.8.13"/>
    </reaction>
</comment>
<evidence type="ECO:0000313" key="9">
    <source>
        <dbReference type="EMBL" id="MBC3899573.1"/>
    </source>
</evidence>
<feature type="transmembrane region" description="Helical" evidence="7">
    <location>
        <begin position="57"/>
        <end position="77"/>
    </location>
</feature>
<dbReference type="CDD" id="cd06852">
    <property type="entry name" value="GT_MraY"/>
    <property type="match status" value="1"/>
</dbReference>
<keyword evidence="10" id="KW-1185">Reference proteome</keyword>
<keyword evidence="3 7" id="KW-0808">Transferase</keyword>
<reference evidence="9 10" key="1">
    <citation type="journal article" date="2020" name="mSystems">
        <title>Defining Genomic and Predicted Metabolic Features of the Acetobacterium Genus.</title>
        <authorList>
            <person name="Ross D.E."/>
            <person name="Marshall C.W."/>
            <person name="Gulliver D."/>
            <person name="May H.D."/>
            <person name="Norman R.S."/>
        </authorList>
    </citation>
    <scope>NUCLEOTIDE SEQUENCE [LARGE SCALE GENOMIC DNA]</scope>
    <source>
        <strain evidence="9 10">DSM 4132</strain>
    </source>
</reference>
<evidence type="ECO:0000256" key="7">
    <source>
        <dbReference type="HAMAP-Rule" id="MF_00038"/>
    </source>
</evidence>
<keyword evidence="7" id="KW-0133">Cell shape</keyword>
<dbReference type="EMBL" id="WJBE01000006">
    <property type="protein sequence ID" value="MBC3899573.1"/>
    <property type="molecule type" value="Genomic_DNA"/>
</dbReference>
<comment type="pathway">
    <text evidence="7">Cell wall biogenesis; peptidoglycan biosynthesis.</text>
</comment>
<proteinExistence type="inferred from homology"/>
<dbReference type="Proteomes" id="UP000622405">
    <property type="component" value="Unassembled WGS sequence"/>
</dbReference>